<comment type="caution">
    <text evidence="2">The sequence shown here is derived from an EMBL/GenBank/DDBJ whole genome shotgun (WGS) entry which is preliminary data.</text>
</comment>
<evidence type="ECO:0000313" key="2">
    <source>
        <dbReference type="EMBL" id="KAJ7694951.1"/>
    </source>
</evidence>
<dbReference type="AlphaFoldDB" id="A0AAD7DQ71"/>
<proteinExistence type="predicted"/>
<name>A0AAD7DQ71_9AGAR</name>
<protein>
    <submittedName>
        <fullName evidence="2">Uncharacterized protein</fullName>
    </submittedName>
</protein>
<gene>
    <name evidence="2" type="ORF">B0H16DRAFT_1485483</name>
</gene>
<dbReference type="Proteomes" id="UP001215598">
    <property type="component" value="Unassembled WGS sequence"/>
</dbReference>
<organism evidence="2 3">
    <name type="scientific">Mycena metata</name>
    <dbReference type="NCBI Taxonomy" id="1033252"/>
    <lineage>
        <taxon>Eukaryota</taxon>
        <taxon>Fungi</taxon>
        <taxon>Dikarya</taxon>
        <taxon>Basidiomycota</taxon>
        <taxon>Agaricomycotina</taxon>
        <taxon>Agaricomycetes</taxon>
        <taxon>Agaricomycetidae</taxon>
        <taxon>Agaricales</taxon>
        <taxon>Marasmiineae</taxon>
        <taxon>Mycenaceae</taxon>
        <taxon>Mycena</taxon>
    </lineage>
</organism>
<feature type="compositionally biased region" description="Polar residues" evidence="1">
    <location>
        <begin position="65"/>
        <end position="74"/>
    </location>
</feature>
<sequence length="140" mass="15972">MDPNWTQWIQIGHNGHKIGYMYPPYHKKLNGPQKRVNIARDRESGAYRESRLLHTGMWRIEEASDANSESQLQKGANDARSDDFRRVSGLIPEWVNKDMNTADSDLAVFGHTPSITVMNEKTGQPHQQTLIFSVVDHSGR</sequence>
<dbReference type="EMBL" id="JARKIB010000670">
    <property type="protein sequence ID" value="KAJ7694951.1"/>
    <property type="molecule type" value="Genomic_DNA"/>
</dbReference>
<evidence type="ECO:0000313" key="3">
    <source>
        <dbReference type="Proteomes" id="UP001215598"/>
    </source>
</evidence>
<feature type="region of interest" description="Disordered" evidence="1">
    <location>
        <begin position="63"/>
        <end position="82"/>
    </location>
</feature>
<accession>A0AAD7DQ71</accession>
<reference evidence="2" key="1">
    <citation type="submission" date="2023-03" db="EMBL/GenBank/DDBJ databases">
        <title>Massive genome expansion in bonnet fungi (Mycena s.s.) driven by repeated elements and novel gene families across ecological guilds.</title>
        <authorList>
            <consortium name="Lawrence Berkeley National Laboratory"/>
            <person name="Harder C.B."/>
            <person name="Miyauchi S."/>
            <person name="Viragh M."/>
            <person name="Kuo A."/>
            <person name="Thoen E."/>
            <person name="Andreopoulos B."/>
            <person name="Lu D."/>
            <person name="Skrede I."/>
            <person name="Drula E."/>
            <person name="Henrissat B."/>
            <person name="Morin E."/>
            <person name="Kohler A."/>
            <person name="Barry K."/>
            <person name="LaButti K."/>
            <person name="Morin E."/>
            <person name="Salamov A."/>
            <person name="Lipzen A."/>
            <person name="Mereny Z."/>
            <person name="Hegedus B."/>
            <person name="Baldrian P."/>
            <person name="Stursova M."/>
            <person name="Weitz H."/>
            <person name="Taylor A."/>
            <person name="Grigoriev I.V."/>
            <person name="Nagy L.G."/>
            <person name="Martin F."/>
            <person name="Kauserud H."/>
        </authorList>
    </citation>
    <scope>NUCLEOTIDE SEQUENCE</scope>
    <source>
        <strain evidence="2">CBHHK182m</strain>
    </source>
</reference>
<keyword evidence="3" id="KW-1185">Reference proteome</keyword>
<evidence type="ECO:0000256" key="1">
    <source>
        <dbReference type="SAM" id="MobiDB-lite"/>
    </source>
</evidence>